<organism evidence="1 2">
    <name type="scientific">Parablautia intestinalis</name>
    <dbReference type="NCBI Taxonomy" id="2320100"/>
    <lineage>
        <taxon>Bacteria</taxon>
        <taxon>Bacillati</taxon>
        <taxon>Bacillota</taxon>
        <taxon>Clostridia</taxon>
        <taxon>Lachnospirales</taxon>
        <taxon>Lachnospiraceae</taxon>
        <taxon>Parablautia</taxon>
    </lineage>
</organism>
<evidence type="ECO:0000313" key="2">
    <source>
        <dbReference type="Proteomes" id="UP000280696"/>
    </source>
</evidence>
<protein>
    <recommendedName>
        <fullName evidence="3">Protein CopB</fullName>
    </recommendedName>
</protein>
<comment type="caution">
    <text evidence="1">The sequence shown here is derived from an EMBL/GenBank/DDBJ whole genome shotgun (WGS) entry which is preliminary data.</text>
</comment>
<dbReference type="RefSeq" id="WP_120472504.1">
    <property type="nucleotide sequence ID" value="NZ_RAYQ01000064.1"/>
</dbReference>
<name>A0A3A9A5F3_9FIRM</name>
<dbReference type="OrthoDB" id="1957273at2"/>
<accession>A0A3A9A5F3</accession>
<dbReference type="AlphaFoldDB" id="A0A3A9A5F3"/>
<proteinExistence type="predicted"/>
<dbReference type="EMBL" id="RAYQ01000064">
    <property type="protein sequence ID" value="RKI86518.1"/>
    <property type="molecule type" value="Genomic_DNA"/>
</dbReference>
<gene>
    <name evidence="1" type="ORF">D7V94_22655</name>
</gene>
<dbReference type="Proteomes" id="UP000280696">
    <property type="component" value="Unassembled WGS sequence"/>
</dbReference>
<keyword evidence="2" id="KW-1185">Reference proteome</keyword>
<evidence type="ECO:0008006" key="3">
    <source>
        <dbReference type="Google" id="ProtNLM"/>
    </source>
</evidence>
<evidence type="ECO:0000313" key="1">
    <source>
        <dbReference type="EMBL" id="RKI86518.1"/>
    </source>
</evidence>
<sequence>MAISEAQKKASKKYFDNNYKQVKLSMPIKEAEALENFCKKKECSKAGFIRDAIKEKIERDL</sequence>
<reference evidence="1 2" key="1">
    <citation type="submission" date="2018-09" db="EMBL/GenBank/DDBJ databases">
        <title>Murine metabolic-syndrome-specific gut microbial biobank.</title>
        <authorList>
            <person name="Liu C."/>
        </authorList>
    </citation>
    <scope>NUCLEOTIDE SEQUENCE [LARGE SCALE GENOMIC DNA]</scope>
    <source>
        <strain evidence="1 2">0.1xD8-82</strain>
    </source>
</reference>